<dbReference type="AlphaFoldDB" id="A0A8B9KBE4"/>
<protein>
    <recommendedName>
        <fullName evidence="4">Secreted protein</fullName>
    </recommendedName>
</protein>
<name>A0A8B9KBE4_ASTMX</name>
<accession>A0A8B9KBE4</accession>
<dbReference type="GO" id="GO:2000146">
    <property type="term" value="P:negative regulation of cell motility"/>
    <property type="evidence" value="ECO:0007669"/>
    <property type="project" value="TreeGrafter"/>
</dbReference>
<dbReference type="Proteomes" id="UP000694621">
    <property type="component" value="Unplaced"/>
</dbReference>
<proteinExistence type="predicted"/>
<sequence>MIFLIVCGVCVCVCVFNSTESAVFGAAGIAECSGKERFPEDSLAVYGACHCTSSGGEPCPCAKSAASSRMQVLQLKQEVLYRFSTGIIHIYHTDIQRWKSTKKL</sequence>
<reference evidence="2" key="1">
    <citation type="submission" date="2025-08" db="UniProtKB">
        <authorList>
            <consortium name="Ensembl"/>
        </authorList>
    </citation>
    <scope>IDENTIFICATION</scope>
</reference>
<dbReference type="GO" id="GO:0035024">
    <property type="term" value="P:negative regulation of Rho protein signal transduction"/>
    <property type="evidence" value="ECO:0007669"/>
    <property type="project" value="TreeGrafter"/>
</dbReference>
<dbReference type="PANTHER" id="PTHR28616:SF1">
    <property type="entry name" value="COILED-COIL DOMAIN-CONTAINING PROTEIN 125"/>
    <property type="match status" value="1"/>
</dbReference>
<dbReference type="Ensembl" id="ENSAMXT00005037353.1">
    <property type="protein sequence ID" value="ENSAMXP00005034221.1"/>
    <property type="gene ID" value="ENSAMXG00005016506.1"/>
</dbReference>
<dbReference type="GO" id="GO:0005737">
    <property type="term" value="C:cytoplasm"/>
    <property type="evidence" value="ECO:0007669"/>
    <property type="project" value="TreeGrafter"/>
</dbReference>
<evidence type="ECO:0000313" key="2">
    <source>
        <dbReference type="Ensembl" id="ENSAMXP00005034221.1"/>
    </source>
</evidence>
<dbReference type="InterPro" id="IPR034608">
    <property type="entry name" value="CCDC125"/>
</dbReference>
<dbReference type="PANTHER" id="PTHR28616">
    <property type="entry name" value="COILED-COIL DOMAIN-CONTAINING PROTEIN 125"/>
    <property type="match status" value="1"/>
</dbReference>
<keyword evidence="1" id="KW-0732">Signal</keyword>
<feature type="chain" id="PRO_5034589170" description="Secreted protein" evidence="1">
    <location>
        <begin position="22"/>
        <end position="104"/>
    </location>
</feature>
<evidence type="ECO:0000313" key="3">
    <source>
        <dbReference type="Proteomes" id="UP000694621"/>
    </source>
</evidence>
<evidence type="ECO:0008006" key="4">
    <source>
        <dbReference type="Google" id="ProtNLM"/>
    </source>
</evidence>
<organism evidence="2 3">
    <name type="scientific">Astyanax mexicanus</name>
    <name type="common">Blind cave fish</name>
    <name type="synonym">Astyanax fasciatus mexicanus</name>
    <dbReference type="NCBI Taxonomy" id="7994"/>
    <lineage>
        <taxon>Eukaryota</taxon>
        <taxon>Metazoa</taxon>
        <taxon>Chordata</taxon>
        <taxon>Craniata</taxon>
        <taxon>Vertebrata</taxon>
        <taxon>Euteleostomi</taxon>
        <taxon>Actinopterygii</taxon>
        <taxon>Neopterygii</taxon>
        <taxon>Teleostei</taxon>
        <taxon>Ostariophysi</taxon>
        <taxon>Characiformes</taxon>
        <taxon>Characoidei</taxon>
        <taxon>Acestrorhamphidae</taxon>
        <taxon>Acestrorhamphinae</taxon>
        <taxon>Astyanax</taxon>
    </lineage>
</organism>
<feature type="signal peptide" evidence="1">
    <location>
        <begin position="1"/>
        <end position="21"/>
    </location>
</feature>
<evidence type="ECO:0000256" key="1">
    <source>
        <dbReference type="SAM" id="SignalP"/>
    </source>
</evidence>